<accession>A0A6J3LQC6</accession>
<dbReference type="KEGG" id="bvk:117243519"/>
<dbReference type="CDD" id="cd00432">
    <property type="entry name" value="Ribosomal_L18_L5e"/>
    <property type="match status" value="1"/>
</dbReference>
<dbReference type="AlphaFoldDB" id="A0A6J3LQC6"/>
<dbReference type="GO" id="GO:0006412">
    <property type="term" value="P:translation"/>
    <property type="evidence" value="ECO:0007669"/>
    <property type="project" value="InterPro"/>
</dbReference>
<dbReference type="GeneID" id="117243519"/>
<organism evidence="8 9">
    <name type="scientific">Bombus vosnesenskii</name>
    <dbReference type="NCBI Taxonomy" id="207650"/>
    <lineage>
        <taxon>Eukaryota</taxon>
        <taxon>Metazoa</taxon>
        <taxon>Ecdysozoa</taxon>
        <taxon>Arthropoda</taxon>
        <taxon>Hexapoda</taxon>
        <taxon>Insecta</taxon>
        <taxon>Pterygota</taxon>
        <taxon>Neoptera</taxon>
        <taxon>Endopterygota</taxon>
        <taxon>Hymenoptera</taxon>
        <taxon>Apocrita</taxon>
        <taxon>Aculeata</taxon>
        <taxon>Apoidea</taxon>
        <taxon>Anthophila</taxon>
        <taxon>Apidae</taxon>
        <taxon>Bombus</taxon>
        <taxon>Pyrobombus</taxon>
    </lineage>
</organism>
<proteinExistence type="inferred from homology"/>
<protein>
    <recommendedName>
        <fullName evidence="6">Large ribosomal subunit protein uL18m</fullName>
    </recommendedName>
    <alternativeName>
        <fullName evidence="7">39S ribosomal protein L18, mitochondrial</fullName>
    </alternativeName>
</protein>
<evidence type="ECO:0000256" key="5">
    <source>
        <dbReference type="ARBA" id="ARBA00023274"/>
    </source>
</evidence>
<dbReference type="GO" id="GO:0008097">
    <property type="term" value="F:5S rRNA binding"/>
    <property type="evidence" value="ECO:0007669"/>
    <property type="project" value="TreeGrafter"/>
</dbReference>
<sequence>MLRIPTNTLIKRQIHGNAEIVKNCKEIRNRNPRNLERLRIARKPIGYTLDKRECGYWHKLVVHTTQRYVVAEICHFENGPVITVSSKDWGLKKQLYSTNDCIAYKFVGRMLAQRCLESGISEIYLNKTSFVIGKKVQSLIDTLLESGICLQEPEQYKHPRPGTMNYPEKPWETYE</sequence>
<dbReference type="GO" id="GO:0003735">
    <property type="term" value="F:structural constituent of ribosome"/>
    <property type="evidence" value="ECO:0007669"/>
    <property type="project" value="InterPro"/>
</dbReference>
<evidence type="ECO:0000313" key="9">
    <source>
        <dbReference type="RefSeq" id="XP_033366976.1"/>
    </source>
</evidence>
<evidence type="ECO:0000256" key="6">
    <source>
        <dbReference type="ARBA" id="ARBA00069051"/>
    </source>
</evidence>
<gene>
    <name evidence="9" type="primary">LOC117243519</name>
</gene>
<evidence type="ECO:0000313" key="8">
    <source>
        <dbReference type="Proteomes" id="UP000504631"/>
    </source>
</evidence>
<evidence type="ECO:0000256" key="4">
    <source>
        <dbReference type="ARBA" id="ARBA00023128"/>
    </source>
</evidence>
<comment type="subcellular location">
    <subcellularLocation>
        <location evidence="1">Mitochondrion</location>
    </subcellularLocation>
</comment>
<keyword evidence="3 9" id="KW-0689">Ribosomal protein</keyword>
<dbReference type="GO" id="GO:1990904">
    <property type="term" value="C:ribonucleoprotein complex"/>
    <property type="evidence" value="ECO:0007669"/>
    <property type="project" value="UniProtKB-KW"/>
</dbReference>
<keyword evidence="4" id="KW-0496">Mitochondrion</keyword>
<dbReference type="InterPro" id="IPR005484">
    <property type="entry name" value="Ribosomal_uL18_bac/plant/anim"/>
</dbReference>
<keyword evidence="5" id="KW-0687">Ribonucleoprotein</keyword>
<dbReference type="PANTHER" id="PTHR12899:SF3">
    <property type="entry name" value="LARGE RIBOSOMAL SUBUNIT PROTEIN UL18M"/>
    <property type="match status" value="1"/>
</dbReference>
<dbReference type="PANTHER" id="PTHR12899">
    <property type="entry name" value="39S RIBOSOMAL PROTEIN L18, MITOCHONDRIAL"/>
    <property type="match status" value="1"/>
</dbReference>
<evidence type="ECO:0000256" key="2">
    <source>
        <dbReference type="ARBA" id="ARBA00007116"/>
    </source>
</evidence>
<dbReference type="RefSeq" id="XP_033366976.1">
    <property type="nucleotide sequence ID" value="XM_033511085.1"/>
</dbReference>
<evidence type="ECO:0000256" key="3">
    <source>
        <dbReference type="ARBA" id="ARBA00022980"/>
    </source>
</evidence>
<dbReference type="InterPro" id="IPR036967">
    <property type="entry name" value="Ribosomal_uS11_sf"/>
</dbReference>
<dbReference type="InterPro" id="IPR057268">
    <property type="entry name" value="Ribosomal_L18"/>
</dbReference>
<comment type="similarity">
    <text evidence="2">Belongs to the universal ribosomal protein uL18 family.</text>
</comment>
<dbReference type="GO" id="GO:0005840">
    <property type="term" value="C:ribosome"/>
    <property type="evidence" value="ECO:0007669"/>
    <property type="project" value="UniProtKB-KW"/>
</dbReference>
<name>A0A6J3LQC6_9HYME</name>
<dbReference type="GO" id="GO:0005743">
    <property type="term" value="C:mitochondrial inner membrane"/>
    <property type="evidence" value="ECO:0007669"/>
    <property type="project" value="UniProtKB-ARBA"/>
</dbReference>
<reference evidence="9" key="1">
    <citation type="submission" date="2025-08" db="UniProtKB">
        <authorList>
            <consortium name="RefSeq"/>
        </authorList>
    </citation>
    <scope>IDENTIFICATION</scope>
    <source>
        <tissue evidence="9">Muscle</tissue>
    </source>
</reference>
<dbReference type="SUPFAM" id="SSF53137">
    <property type="entry name" value="Translational machinery components"/>
    <property type="match status" value="1"/>
</dbReference>
<dbReference type="Pfam" id="PF00861">
    <property type="entry name" value="Ribosomal_L18p"/>
    <property type="match status" value="1"/>
</dbReference>
<keyword evidence="8" id="KW-1185">Reference proteome</keyword>
<evidence type="ECO:0000256" key="7">
    <source>
        <dbReference type="ARBA" id="ARBA00082661"/>
    </source>
</evidence>
<dbReference type="Gene3D" id="3.30.420.80">
    <property type="entry name" value="Ribosomal protein S11"/>
    <property type="match status" value="1"/>
</dbReference>
<dbReference type="FunFam" id="3.30.420.80:FF:000005">
    <property type="entry name" value="39S ribosomal protein L18, mitochondrial"/>
    <property type="match status" value="1"/>
</dbReference>
<evidence type="ECO:0000256" key="1">
    <source>
        <dbReference type="ARBA" id="ARBA00004173"/>
    </source>
</evidence>
<dbReference type="Proteomes" id="UP000504631">
    <property type="component" value="Unplaced"/>
</dbReference>
<dbReference type="CTD" id="29074"/>